<reference evidence="5 6" key="1">
    <citation type="submission" date="2017-09" db="EMBL/GenBank/DDBJ databases">
        <authorList>
            <person name="Ehlers B."/>
            <person name="Leendertz F.H."/>
        </authorList>
    </citation>
    <scope>NUCLEOTIDE SEQUENCE [LARGE SCALE GENOMIC DNA]</scope>
    <source>
        <strain evidence="5 6">DSM 18289</strain>
    </source>
</reference>
<dbReference type="InterPro" id="IPR010982">
    <property type="entry name" value="Lambda_DNA-bd_dom_sf"/>
</dbReference>
<evidence type="ECO:0000256" key="1">
    <source>
        <dbReference type="ARBA" id="ARBA00023015"/>
    </source>
</evidence>
<dbReference type="PANTHER" id="PTHR30146:SF138">
    <property type="entry name" value="TRANSCRIPTIONAL REGULATORY PROTEIN"/>
    <property type="match status" value="1"/>
</dbReference>
<dbReference type="CDD" id="cd01392">
    <property type="entry name" value="HTH_LacI"/>
    <property type="match status" value="1"/>
</dbReference>
<dbReference type="InterPro" id="IPR028082">
    <property type="entry name" value="Peripla_BP_I"/>
</dbReference>
<dbReference type="InterPro" id="IPR046335">
    <property type="entry name" value="LacI/GalR-like_sensor"/>
</dbReference>
<dbReference type="EMBL" id="OBEL01000005">
    <property type="protein sequence ID" value="SNZ20628.1"/>
    <property type="molecule type" value="Genomic_DNA"/>
</dbReference>
<sequence length="341" mass="37002">MKKQKDKIDIFAVAQQAGVSPATVSRSFNHPDLVKPTTLKRIEDAVRNLGYIRNRAAQTIHGKRSGTIGLVVPVVTNAIFSELIQAFTEVADDKGFTILIATHGFNLKKEESVLRKLLEHRVDGIALIGLDHLDATYVLVEQQNIPSIAMWNFNDKSRLSCVGVDNFEAGYLAAKHLIDLGHTKFGLAMPPTEENDRARARNAGAVAALKDAGLQASEEWAVEALYDVSQAKQVCLSLLSRDNLPTALICGNDLIAKSALFAAQRLKLDVPKELSIVGIGDFPGSADLEPGLTTVRIPARHIGRQAMHHLAISIAEQNVTSIMRSKLDVSLVVRGSTHTAP</sequence>
<dbReference type="RefSeq" id="WP_097154993.1">
    <property type="nucleotide sequence ID" value="NZ_OBEL01000005.1"/>
</dbReference>
<dbReference type="AlphaFoldDB" id="A0A285PGT1"/>
<dbReference type="GO" id="GO:0003700">
    <property type="term" value="F:DNA-binding transcription factor activity"/>
    <property type="evidence" value="ECO:0007669"/>
    <property type="project" value="TreeGrafter"/>
</dbReference>
<dbReference type="InterPro" id="IPR000843">
    <property type="entry name" value="HTH_LacI"/>
</dbReference>
<evidence type="ECO:0000313" key="5">
    <source>
        <dbReference type="EMBL" id="SNZ20628.1"/>
    </source>
</evidence>
<evidence type="ECO:0000256" key="3">
    <source>
        <dbReference type="ARBA" id="ARBA00023163"/>
    </source>
</evidence>
<evidence type="ECO:0000313" key="6">
    <source>
        <dbReference type="Proteomes" id="UP000219439"/>
    </source>
</evidence>
<keyword evidence="2" id="KW-0238">DNA-binding</keyword>
<dbReference type="PANTHER" id="PTHR30146">
    <property type="entry name" value="LACI-RELATED TRANSCRIPTIONAL REPRESSOR"/>
    <property type="match status" value="1"/>
</dbReference>
<dbReference type="OrthoDB" id="8433438at2"/>
<accession>A0A285PGT1</accession>
<dbReference type="Proteomes" id="UP000219439">
    <property type="component" value="Unassembled WGS sequence"/>
</dbReference>
<organism evidence="5 6">
    <name type="scientific">Cohaesibacter gelatinilyticus</name>
    <dbReference type="NCBI Taxonomy" id="372072"/>
    <lineage>
        <taxon>Bacteria</taxon>
        <taxon>Pseudomonadati</taxon>
        <taxon>Pseudomonadota</taxon>
        <taxon>Alphaproteobacteria</taxon>
        <taxon>Hyphomicrobiales</taxon>
        <taxon>Cohaesibacteraceae</taxon>
    </lineage>
</organism>
<dbReference type="SUPFAM" id="SSF53822">
    <property type="entry name" value="Periplasmic binding protein-like I"/>
    <property type="match status" value="1"/>
</dbReference>
<dbReference type="Gene3D" id="1.10.260.40">
    <property type="entry name" value="lambda repressor-like DNA-binding domains"/>
    <property type="match status" value="1"/>
</dbReference>
<dbReference type="SMART" id="SM00354">
    <property type="entry name" value="HTH_LACI"/>
    <property type="match status" value="1"/>
</dbReference>
<dbReference type="PROSITE" id="PS50932">
    <property type="entry name" value="HTH_LACI_2"/>
    <property type="match status" value="1"/>
</dbReference>
<keyword evidence="3" id="KW-0804">Transcription</keyword>
<dbReference type="CDD" id="cd06273">
    <property type="entry name" value="PBP1_LacI-like"/>
    <property type="match status" value="1"/>
</dbReference>
<dbReference type="GO" id="GO:0000976">
    <property type="term" value="F:transcription cis-regulatory region binding"/>
    <property type="evidence" value="ECO:0007669"/>
    <property type="project" value="TreeGrafter"/>
</dbReference>
<evidence type="ECO:0000259" key="4">
    <source>
        <dbReference type="PROSITE" id="PS50932"/>
    </source>
</evidence>
<feature type="domain" description="HTH lacI-type" evidence="4">
    <location>
        <begin position="13"/>
        <end position="62"/>
    </location>
</feature>
<dbReference type="SUPFAM" id="SSF47413">
    <property type="entry name" value="lambda repressor-like DNA-binding domains"/>
    <property type="match status" value="1"/>
</dbReference>
<evidence type="ECO:0000256" key="2">
    <source>
        <dbReference type="ARBA" id="ARBA00023125"/>
    </source>
</evidence>
<keyword evidence="1" id="KW-0805">Transcription regulation</keyword>
<name>A0A285PGT1_9HYPH</name>
<proteinExistence type="predicted"/>
<keyword evidence="6" id="KW-1185">Reference proteome</keyword>
<dbReference type="Pfam" id="PF00356">
    <property type="entry name" value="LacI"/>
    <property type="match status" value="1"/>
</dbReference>
<protein>
    <submittedName>
        <fullName evidence="5">Transcriptional regulator, LacI family</fullName>
    </submittedName>
</protein>
<dbReference type="Pfam" id="PF13377">
    <property type="entry name" value="Peripla_BP_3"/>
    <property type="match status" value="1"/>
</dbReference>
<gene>
    <name evidence="5" type="ORF">SAMN06265368_3735</name>
</gene>
<dbReference type="Gene3D" id="3.40.50.2300">
    <property type="match status" value="2"/>
</dbReference>